<dbReference type="Gene3D" id="3.30.300.30">
    <property type="match status" value="1"/>
</dbReference>
<dbReference type="SUPFAM" id="SSF56801">
    <property type="entry name" value="Acetyl-CoA synthetase-like"/>
    <property type="match status" value="1"/>
</dbReference>
<organism evidence="5 6">
    <name type="scientific">Flavobacterium arundinis</name>
    <dbReference type="NCBI Taxonomy" id="3139143"/>
    <lineage>
        <taxon>Bacteria</taxon>
        <taxon>Pseudomonadati</taxon>
        <taxon>Bacteroidota</taxon>
        <taxon>Flavobacteriia</taxon>
        <taxon>Flavobacteriales</taxon>
        <taxon>Flavobacteriaceae</taxon>
        <taxon>Flavobacterium</taxon>
    </lineage>
</organism>
<evidence type="ECO:0000256" key="2">
    <source>
        <dbReference type="ARBA" id="ARBA00022598"/>
    </source>
</evidence>
<dbReference type="InterPro" id="IPR045851">
    <property type="entry name" value="AMP-bd_C_sf"/>
</dbReference>
<dbReference type="CDD" id="cd04433">
    <property type="entry name" value="AFD_class_I"/>
    <property type="match status" value="1"/>
</dbReference>
<comment type="caution">
    <text evidence="5">The sequence shown here is derived from an EMBL/GenBank/DDBJ whole genome shotgun (WGS) entry which is preliminary data.</text>
</comment>
<feature type="domain" description="AMP-dependent synthetase/ligase" evidence="4">
    <location>
        <begin position="38"/>
        <end position="362"/>
    </location>
</feature>
<evidence type="ECO:0000256" key="1">
    <source>
        <dbReference type="ARBA" id="ARBA00006432"/>
    </source>
</evidence>
<comment type="similarity">
    <text evidence="1">Belongs to the ATP-dependent AMP-binding enzyme family.</text>
</comment>
<keyword evidence="2" id="KW-0436">Ligase</keyword>
<dbReference type="EMBL" id="JBBYHR010000008">
    <property type="protein sequence ID" value="MEL1245354.1"/>
    <property type="molecule type" value="Genomic_DNA"/>
</dbReference>
<accession>A0ABU9HYX8</accession>
<keyword evidence="3" id="KW-1133">Transmembrane helix</keyword>
<protein>
    <submittedName>
        <fullName evidence="5">AMP-binding protein</fullName>
    </submittedName>
</protein>
<keyword evidence="3" id="KW-0812">Transmembrane</keyword>
<keyword evidence="3" id="KW-0472">Membrane</keyword>
<evidence type="ECO:0000256" key="3">
    <source>
        <dbReference type="SAM" id="Phobius"/>
    </source>
</evidence>
<dbReference type="Gene3D" id="3.40.50.12780">
    <property type="entry name" value="N-terminal domain of ligase-like"/>
    <property type="match status" value="1"/>
</dbReference>
<proteinExistence type="inferred from homology"/>
<dbReference type="RefSeq" id="WP_341697667.1">
    <property type="nucleotide sequence ID" value="NZ_JBBYHR010000008.1"/>
</dbReference>
<dbReference type="Pfam" id="PF00501">
    <property type="entry name" value="AMP-binding"/>
    <property type="match status" value="1"/>
</dbReference>
<keyword evidence="6" id="KW-1185">Reference proteome</keyword>
<name>A0ABU9HYX8_9FLAO</name>
<dbReference type="PANTHER" id="PTHR43201">
    <property type="entry name" value="ACYL-COA SYNTHETASE"/>
    <property type="match status" value="1"/>
</dbReference>
<reference evidence="5 6" key="1">
    <citation type="submission" date="2024-04" db="EMBL/GenBank/DDBJ databases">
        <title>Flavobacterium sp. DGU11 16S ribosomal RNA gene Genome sequencing and assembly.</title>
        <authorList>
            <person name="Park S."/>
        </authorList>
    </citation>
    <scope>NUCLEOTIDE SEQUENCE [LARGE SCALE GENOMIC DNA]</scope>
    <source>
        <strain evidence="5 6">DGU11</strain>
    </source>
</reference>
<dbReference type="Proteomes" id="UP001464555">
    <property type="component" value="Unassembled WGS sequence"/>
</dbReference>
<evidence type="ECO:0000313" key="6">
    <source>
        <dbReference type="Proteomes" id="UP001464555"/>
    </source>
</evidence>
<evidence type="ECO:0000313" key="5">
    <source>
        <dbReference type="EMBL" id="MEL1245354.1"/>
    </source>
</evidence>
<gene>
    <name evidence="5" type="ORF">AAEO56_13845</name>
</gene>
<sequence length="486" mass="53836">MGIVSKIQVLGVGQILRTIASVYRHGFTLLALLDSVKHKKEGACKDDDEEVSYNELYRQSLAMAYHLNKKYNIGTDSKVAIVSVNSLSFVRSLFAASGLGADIFLLNPNQKKDYFDNFMASHKFGLIICDTAIAGEFRSYGIAVFCHDETTDISGRSGFGCIAKRKGGNIVILSSGSKGIPKLERRKASAINYLDPLIDIIEKLHLKETRSVLISVPIFHGYGLAALFLSVFMGKKIRLTKKFDTEKACKIIKEEKTDCWIAVPIMIKKVYTSADASLQSLTTIISGGDVLPLNIIEAFHNTTSSKLYNLYGTSETGVCTIATDNDLKKYPDTIGKAITGIKMKILEIDGSPVKNGTGRLSVKCAWSSDNRDNGYVPTGDLVYKNEDGYYFYKGRHDDMMVIGGENVYPIELENIIYKNTEIKWAKAKSAIDENGINKIQVDLVLNRGVVFCEKQFIGWISNKVPSYMIPKSVTLLDEEPTAKLMQ</sequence>
<evidence type="ECO:0000259" key="4">
    <source>
        <dbReference type="Pfam" id="PF00501"/>
    </source>
</evidence>
<dbReference type="PANTHER" id="PTHR43201:SF5">
    <property type="entry name" value="MEDIUM-CHAIN ACYL-COA LIGASE ACSF2, MITOCHONDRIAL"/>
    <property type="match status" value="1"/>
</dbReference>
<dbReference type="InterPro" id="IPR042099">
    <property type="entry name" value="ANL_N_sf"/>
</dbReference>
<feature type="transmembrane region" description="Helical" evidence="3">
    <location>
        <begin position="212"/>
        <end position="232"/>
    </location>
</feature>
<dbReference type="InterPro" id="IPR000873">
    <property type="entry name" value="AMP-dep_synth/lig_dom"/>
</dbReference>